<organism evidence="1 2">
    <name type="scientific">Speluncibacter jeojiensis</name>
    <dbReference type="NCBI Taxonomy" id="2710754"/>
    <lineage>
        <taxon>Bacteria</taxon>
        <taxon>Bacillati</taxon>
        <taxon>Actinomycetota</taxon>
        <taxon>Actinomycetes</taxon>
        <taxon>Mycobacteriales</taxon>
        <taxon>Speluncibacteraceae</taxon>
        <taxon>Speluncibacter</taxon>
    </lineage>
</organism>
<comment type="caution">
    <text evidence="1">The sequence shown here is derived from an EMBL/GenBank/DDBJ whole genome shotgun (WGS) entry which is preliminary data.</text>
</comment>
<name>A0A9X4LZC6_9ACTN</name>
<evidence type="ECO:0000313" key="1">
    <source>
        <dbReference type="EMBL" id="MDG3015148.1"/>
    </source>
</evidence>
<gene>
    <name evidence="1" type="ORF">NVS88_11355</name>
</gene>
<dbReference type="RefSeq" id="WP_277833702.1">
    <property type="nucleotide sequence ID" value="NZ_JAAIVF010000005.1"/>
</dbReference>
<dbReference type="AlphaFoldDB" id="A0A9X4LZC6"/>
<reference evidence="1" key="1">
    <citation type="submission" date="2022-08" db="EMBL/GenBank/DDBJ databases">
        <title>Genome analysis of Corynebacteriales strain.</title>
        <authorList>
            <person name="Lee S.D."/>
        </authorList>
    </citation>
    <scope>NUCLEOTIDE SEQUENCE</scope>
    <source>
        <strain evidence="1">D3-21</strain>
    </source>
</reference>
<protein>
    <submittedName>
        <fullName evidence="1">Uncharacterized protein</fullName>
    </submittedName>
</protein>
<dbReference type="Gene3D" id="3.40.710.10">
    <property type="entry name" value="DD-peptidase/beta-lactamase superfamily"/>
    <property type="match status" value="1"/>
</dbReference>
<dbReference type="EMBL" id="JANRHA010000006">
    <property type="protein sequence ID" value="MDG3015148.1"/>
    <property type="molecule type" value="Genomic_DNA"/>
</dbReference>
<accession>A0A9X4LZC6</accession>
<proteinExistence type="predicted"/>
<dbReference type="InterPro" id="IPR012338">
    <property type="entry name" value="Beta-lactam/transpept-like"/>
</dbReference>
<dbReference type="Proteomes" id="UP001152755">
    <property type="component" value="Unassembled WGS sequence"/>
</dbReference>
<evidence type="ECO:0000313" key="2">
    <source>
        <dbReference type="Proteomes" id="UP001152755"/>
    </source>
</evidence>
<sequence>MRTTVPMGGTGAGYGLGLISRPLSCGGVYWGHGGDLPGYETRGGATDYGRAVIEKVVDTALCG</sequence>
<keyword evidence="2" id="KW-1185">Reference proteome</keyword>